<dbReference type="EMBL" id="JPRH01000001">
    <property type="protein sequence ID" value="KFF14226.1"/>
    <property type="molecule type" value="Genomic_DNA"/>
</dbReference>
<accession>A0A086AC12</accession>
<evidence type="ECO:0000313" key="3">
    <source>
        <dbReference type="Proteomes" id="UP000028705"/>
    </source>
</evidence>
<proteinExistence type="predicted"/>
<name>A0A086AC12_9FLAO</name>
<sequence length="151" mass="17613">MKNSLKKDYIIILIIFIIGMFFYDHLFLKEFKNSYKQNGLYTTGKIKEIKGYGRGTGCDYIYTFNLNGDKYKSVCDIGDLSYSDAKKNISKNYLVVYLSNDVHNNRLYSSIPINDSLNNDSKLRKWINNNSKIKSKIDSIPASGFFWENYF</sequence>
<feature type="transmembrane region" description="Helical" evidence="1">
    <location>
        <begin position="9"/>
        <end position="28"/>
    </location>
</feature>
<dbReference type="STRING" id="445961.IW15_01925"/>
<dbReference type="Proteomes" id="UP000028705">
    <property type="component" value="Unassembled WGS sequence"/>
</dbReference>
<dbReference type="AlphaFoldDB" id="A0A086AC12"/>
<keyword evidence="1" id="KW-1133">Transmembrane helix</keyword>
<evidence type="ECO:0000313" key="2">
    <source>
        <dbReference type="EMBL" id="KFF14226.1"/>
    </source>
</evidence>
<keyword evidence="1" id="KW-0812">Transmembrane</keyword>
<gene>
    <name evidence="2" type="ORF">IW15_01925</name>
</gene>
<comment type="caution">
    <text evidence="2">The sequence shown here is derived from an EMBL/GenBank/DDBJ whole genome shotgun (WGS) entry which is preliminary data.</text>
</comment>
<evidence type="ECO:0000256" key="1">
    <source>
        <dbReference type="SAM" id="Phobius"/>
    </source>
</evidence>
<protein>
    <submittedName>
        <fullName evidence="2">Uncharacterized protein</fullName>
    </submittedName>
</protein>
<keyword evidence="3" id="KW-1185">Reference proteome</keyword>
<keyword evidence="1" id="KW-0472">Membrane</keyword>
<organism evidence="2 3">
    <name type="scientific">Chryseobacterium soli</name>
    <dbReference type="NCBI Taxonomy" id="445961"/>
    <lineage>
        <taxon>Bacteria</taxon>
        <taxon>Pseudomonadati</taxon>
        <taxon>Bacteroidota</taxon>
        <taxon>Flavobacteriia</taxon>
        <taxon>Flavobacteriales</taxon>
        <taxon>Weeksellaceae</taxon>
        <taxon>Chryseobacterium group</taxon>
        <taxon>Chryseobacterium</taxon>
    </lineage>
</organism>
<dbReference type="eggNOG" id="ENOG503415F">
    <property type="taxonomic scope" value="Bacteria"/>
</dbReference>
<reference evidence="2 3" key="1">
    <citation type="submission" date="2014-07" db="EMBL/GenBank/DDBJ databases">
        <title>Genome of Chryseobacterium soli DSM 19298.</title>
        <authorList>
            <person name="Stropko S.J."/>
            <person name="Pipes S.E."/>
            <person name="Newman J."/>
        </authorList>
    </citation>
    <scope>NUCLEOTIDE SEQUENCE [LARGE SCALE GENOMIC DNA]</scope>
    <source>
        <strain evidence="2 3">DSM 19298</strain>
    </source>
</reference>